<sequence>MAAKVASKIQIPCSDAITSQAPPGAAWDHLLDARLTYTSVYDPSTGSLIFNGNSLEHPAKGQTPARRLSYFCVVDRWGAVLKADIND</sequence>
<dbReference type="AlphaFoldDB" id="A0A091AT31"/>
<evidence type="ECO:0000313" key="1">
    <source>
        <dbReference type="EMBL" id="KFN42322.1"/>
    </source>
</evidence>
<dbReference type="Proteomes" id="UP000029385">
    <property type="component" value="Unassembled WGS sequence"/>
</dbReference>
<name>A0A091AT31_9GAMM</name>
<organism evidence="1 2">
    <name type="scientific">Arenimonas oryziterrae DSM 21050 = YC6267</name>
    <dbReference type="NCBI Taxonomy" id="1121015"/>
    <lineage>
        <taxon>Bacteria</taxon>
        <taxon>Pseudomonadati</taxon>
        <taxon>Pseudomonadota</taxon>
        <taxon>Gammaproteobacteria</taxon>
        <taxon>Lysobacterales</taxon>
        <taxon>Lysobacteraceae</taxon>
        <taxon>Arenimonas</taxon>
    </lineage>
</organism>
<dbReference type="STRING" id="1121015.GCA_000420545_01676"/>
<keyword evidence="2" id="KW-1185">Reference proteome</keyword>
<comment type="caution">
    <text evidence="1">The sequence shown here is derived from an EMBL/GenBank/DDBJ whole genome shotgun (WGS) entry which is preliminary data.</text>
</comment>
<evidence type="ECO:0000313" key="2">
    <source>
        <dbReference type="Proteomes" id="UP000029385"/>
    </source>
</evidence>
<dbReference type="PATRIC" id="fig|1121015.4.peg.2289"/>
<proteinExistence type="predicted"/>
<accession>A0A091AT31</accession>
<gene>
    <name evidence="1" type="ORF">N789_14105</name>
</gene>
<dbReference type="EMBL" id="AVCI01000011">
    <property type="protein sequence ID" value="KFN42322.1"/>
    <property type="molecule type" value="Genomic_DNA"/>
</dbReference>
<reference evidence="1 2" key="1">
    <citation type="submission" date="2013-09" db="EMBL/GenBank/DDBJ databases">
        <title>Genome sequencing of Arenimonas oryziterrae.</title>
        <authorList>
            <person name="Chen F."/>
            <person name="Wang G."/>
        </authorList>
    </citation>
    <scope>NUCLEOTIDE SEQUENCE [LARGE SCALE GENOMIC DNA]</scope>
    <source>
        <strain evidence="1 2">YC6267</strain>
    </source>
</reference>
<protein>
    <submittedName>
        <fullName evidence="1">Uncharacterized protein</fullName>
    </submittedName>
</protein>